<reference evidence="1" key="1">
    <citation type="submission" date="2014-11" db="EMBL/GenBank/DDBJ databases">
        <authorList>
            <person name="Amaro Gonzalez C."/>
        </authorList>
    </citation>
    <scope>NUCLEOTIDE SEQUENCE</scope>
</reference>
<name>A0A0E9W3J1_ANGAN</name>
<evidence type="ECO:0000313" key="1">
    <source>
        <dbReference type="EMBL" id="JAH84912.1"/>
    </source>
</evidence>
<reference evidence="1" key="2">
    <citation type="journal article" date="2015" name="Fish Shellfish Immunol.">
        <title>Early steps in the European eel (Anguilla anguilla)-Vibrio vulnificus interaction in the gills: Role of the RtxA13 toxin.</title>
        <authorList>
            <person name="Callol A."/>
            <person name="Pajuelo D."/>
            <person name="Ebbesson L."/>
            <person name="Teles M."/>
            <person name="MacKenzie S."/>
            <person name="Amaro C."/>
        </authorList>
    </citation>
    <scope>NUCLEOTIDE SEQUENCE</scope>
</reference>
<accession>A0A0E9W3J1</accession>
<sequence length="53" mass="5958">MQIHKKKRGGGKKHFTFPKCFISFAQHLSSLCHCLGTQGWQGEPLCLAMSCLH</sequence>
<dbReference type="AlphaFoldDB" id="A0A0E9W3J1"/>
<protein>
    <submittedName>
        <fullName evidence="1">Uncharacterized protein</fullName>
    </submittedName>
</protein>
<dbReference type="EMBL" id="GBXM01023665">
    <property type="protein sequence ID" value="JAH84912.1"/>
    <property type="molecule type" value="Transcribed_RNA"/>
</dbReference>
<organism evidence="1">
    <name type="scientific">Anguilla anguilla</name>
    <name type="common">European freshwater eel</name>
    <name type="synonym">Muraena anguilla</name>
    <dbReference type="NCBI Taxonomy" id="7936"/>
    <lineage>
        <taxon>Eukaryota</taxon>
        <taxon>Metazoa</taxon>
        <taxon>Chordata</taxon>
        <taxon>Craniata</taxon>
        <taxon>Vertebrata</taxon>
        <taxon>Euteleostomi</taxon>
        <taxon>Actinopterygii</taxon>
        <taxon>Neopterygii</taxon>
        <taxon>Teleostei</taxon>
        <taxon>Anguilliformes</taxon>
        <taxon>Anguillidae</taxon>
        <taxon>Anguilla</taxon>
    </lineage>
</organism>
<proteinExistence type="predicted"/>